<keyword evidence="2" id="KW-1133">Transmembrane helix</keyword>
<feature type="transmembrane region" description="Helical" evidence="2">
    <location>
        <begin position="193"/>
        <end position="213"/>
    </location>
</feature>
<dbReference type="PANTHER" id="PTHR47518:SF9">
    <property type="entry name" value="SERPENTINE RECEPTOR, CLASS T"/>
    <property type="match status" value="1"/>
</dbReference>
<feature type="transmembrane region" description="Helical" evidence="2">
    <location>
        <begin position="254"/>
        <end position="275"/>
    </location>
</feature>
<evidence type="ECO:0000256" key="2">
    <source>
        <dbReference type="SAM" id="Phobius"/>
    </source>
</evidence>
<evidence type="ECO:0000313" key="4">
    <source>
        <dbReference type="WBParaSite" id="BXY_1764300.1"/>
    </source>
</evidence>
<accession>A0A1I7SX60</accession>
<keyword evidence="2" id="KW-0472">Membrane</keyword>
<feature type="transmembrane region" description="Helical" evidence="2">
    <location>
        <begin position="125"/>
        <end position="148"/>
    </location>
</feature>
<dbReference type="InterPro" id="IPR004151">
    <property type="entry name" value="7TM_GPCR_serpentine_rcpt_Sre"/>
</dbReference>
<organism evidence="3 4">
    <name type="scientific">Bursaphelenchus xylophilus</name>
    <name type="common">Pinewood nematode worm</name>
    <name type="synonym">Aphelenchoides xylophilus</name>
    <dbReference type="NCBI Taxonomy" id="6326"/>
    <lineage>
        <taxon>Eukaryota</taxon>
        <taxon>Metazoa</taxon>
        <taxon>Ecdysozoa</taxon>
        <taxon>Nematoda</taxon>
        <taxon>Chromadorea</taxon>
        <taxon>Rhabditida</taxon>
        <taxon>Tylenchina</taxon>
        <taxon>Tylenchomorpha</taxon>
        <taxon>Aphelenchoidea</taxon>
        <taxon>Aphelenchoididae</taxon>
        <taxon>Bursaphelenchus</taxon>
    </lineage>
</organism>
<feature type="transmembrane region" description="Helical" evidence="2">
    <location>
        <begin position="463"/>
        <end position="484"/>
    </location>
</feature>
<protein>
    <submittedName>
        <fullName evidence="4">G protein-coupled receptor</fullName>
    </submittedName>
</protein>
<keyword evidence="2" id="KW-0812">Transmembrane</keyword>
<feature type="transmembrane region" description="Helical" evidence="2">
    <location>
        <begin position="225"/>
        <end position="242"/>
    </location>
</feature>
<name>A0A1I7SX60_BURXY</name>
<dbReference type="InterPro" id="IPR052854">
    <property type="entry name" value="Serpentine_rcpt_epsilon"/>
</dbReference>
<proteinExistence type="inferred from homology"/>
<reference evidence="4" key="1">
    <citation type="submission" date="2016-11" db="UniProtKB">
        <authorList>
            <consortium name="WormBaseParasite"/>
        </authorList>
    </citation>
    <scope>IDENTIFICATION</scope>
</reference>
<dbReference type="AlphaFoldDB" id="A0A1I7SX60"/>
<dbReference type="WBParaSite" id="BXY_1764300.1">
    <property type="protein sequence ID" value="BXY_1764300.1"/>
    <property type="gene ID" value="BXY_1764300"/>
</dbReference>
<feature type="transmembrane region" description="Helical" evidence="2">
    <location>
        <begin position="287"/>
        <end position="305"/>
    </location>
</feature>
<comment type="similarity">
    <text evidence="1">Belongs to the nematode receptor-like protein sre family.</text>
</comment>
<sequence>MDDETYFMLQNLQINTRILLAQLPFGVLFTVVGQTFLKILYSLGYNTEVDTPYLYVIMWYFVDFGAALRIGTSSCLLAERVIASLKVDKYEHYCIRIPYIAIITIVVELLLCTIVGLMLKFPTIFTRFIGGFVGVVVVIISLIIYLILPRWSLSIYNRYLMENQVRLPPRRKHGFPSLSQRFQSCENLRVSNFLRQLISLEWAFGATVVLLHIGAKMHPYRDHVHYIYLTFAYTWVMLWGVGDRMEEEDIKRMVNIVFVATATFVVVYTVCFMARALQYTFQPNTRAVIAFLPYGVLFTAIFQSIDRLFQIAGVNLELDHSPIYKILKFLGNVGITLRYGYSICLLSERVIATVKVDYYESYCSKPPFVAVIILGIYTIIGITANVIYVHPEIFTQFAGVYYGLTVTATSIAVYLILPRWSLRVYNRHLRMIRQVHPQFSRVNVAPSLSQRYQSKENLRISRFLKRLSLMEWVFGTMTVFSHMVAKLDTGGAFRHYIYIAGAYYFSMTTTLISIQFIQQRVKTLRSEPSTALANLNPEAKVNPERANDMYFDIYAKQW</sequence>
<feature type="transmembrane region" description="Helical" evidence="2">
    <location>
        <begin position="368"/>
        <end position="388"/>
    </location>
</feature>
<evidence type="ECO:0000313" key="3">
    <source>
        <dbReference type="Proteomes" id="UP000095284"/>
    </source>
</evidence>
<feature type="transmembrane region" description="Helical" evidence="2">
    <location>
        <begin position="53"/>
        <end position="78"/>
    </location>
</feature>
<dbReference type="GO" id="GO:0007606">
    <property type="term" value="P:sensory perception of chemical stimulus"/>
    <property type="evidence" value="ECO:0007669"/>
    <property type="project" value="InterPro"/>
</dbReference>
<feature type="transmembrane region" description="Helical" evidence="2">
    <location>
        <begin position="18"/>
        <end position="41"/>
    </location>
</feature>
<dbReference type="Pfam" id="PF03125">
    <property type="entry name" value="Sre"/>
    <property type="match status" value="2"/>
</dbReference>
<dbReference type="GO" id="GO:0016020">
    <property type="term" value="C:membrane"/>
    <property type="evidence" value="ECO:0007669"/>
    <property type="project" value="InterPro"/>
</dbReference>
<feature type="transmembrane region" description="Helical" evidence="2">
    <location>
        <begin position="400"/>
        <end position="417"/>
    </location>
</feature>
<dbReference type="Proteomes" id="UP000095284">
    <property type="component" value="Unplaced"/>
</dbReference>
<feature type="transmembrane region" description="Helical" evidence="2">
    <location>
        <begin position="99"/>
        <end position="119"/>
    </location>
</feature>
<evidence type="ECO:0000256" key="1">
    <source>
        <dbReference type="ARBA" id="ARBA00006803"/>
    </source>
</evidence>
<dbReference type="PANTHER" id="PTHR47518">
    <property type="entry name" value="SERPENTINE RECEPTOR CLASS EPSILON-13-RELATED"/>
    <property type="match status" value="1"/>
</dbReference>
<feature type="transmembrane region" description="Helical" evidence="2">
    <location>
        <begin position="496"/>
        <end position="517"/>
    </location>
</feature>